<dbReference type="HOGENOM" id="CLU_1442035_0_0_1"/>
<sequence length="191" mass="20663">MLFLIIIPTSANDKQRLSEIDRDRDHSLVDPRPISSTIGIVRAQCRLGPGYGIATALTCSVVGTWSTTFGHITTMEFLAPKPVDFGILETDDARSRGVWRPLHDDDKDDDGDDGDDGDDYDDADGVAFLMADLWDATVKPPQPSADGVTKSAVNAAAARGGCWKGYTGKASVGCKEGQRMFSRARIIRSSR</sequence>
<proteinExistence type="predicted"/>
<evidence type="ECO:0000313" key="3">
    <source>
        <dbReference type="Proteomes" id="UP000009172"/>
    </source>
</evidence>
<reference evidence="3" key="1">
    <citation type="journal article" date="2012" name="MBio">
        <title>Comparative genome analysis of Trichophyton rubrum and related dermatophytes reveals candidate genes involved in infection.</title>
        <authorList>
            <person name="Martinez D.A."/>
            <person name="Oliver B.G."/>
            <person name="Graeser Y."/>
            <person name="Goldberg J.M."/>
            <person name="Li W."/>
            <person name="Martinez-Rossi N.M."/>
            <person name="Monod M."/>
            <person name="Shelest E."/>
            <person name="Barton R.C."/>
            <person name="Birch E."/>
            <person name="Brakhage A.A."/>
            <person name="Chen Z."/>
            <person name="Gurr S.J."/>
            <person name="Heiman D."/>
            <person name="Heitman J."/>
            <person name="Kosti I."/>
            <person name="Rossi A."/>
            <person name="Saif S."/>
            <person name="Samalova M."/>
            <person name="Saunders C.W."/>
            <person name="Shea T."/>
            <person name="Summerbell R.C."/>
            <person name="Xu J."/>
            <person name="Young S."/>
            <person name="Zeng Q."/>
            <person name="Birren B.W."/>
            <person name="Cuomo C.A."/>
            <person name="White T.C."/>
        </authorList>
    </citation>
    <scope>NUCLEOTIDE SEQUENCE [LARGE SCALE GENOMIC DNA]</scope>
    <source>
        <strain evidence="3">CBS 112818</strain>
    </source>
</reference>
<evidence type="ECO:0000313" key="2">
    <source>
        <dbReference type="EMBL" id="EGD98528.1"/>
    </source>
</evidence>
<organism evidence="2 3">
    <name type="scientific">Trichophyton tonsurans (strain CBS 112818)</name>
    <name type="common">Scalp ringworm fungus</name>
    <dbReference type="NCBI Taxonomy" id="647933"/>
    <lineage>
        <taxon>Eukaryota</taxon>
        <taxon>Fungi</taxon>
        <taxon>Dikarya</taxon>
        <taxon>Ascomycota</taxon>
        <taxon>Pezizomycotina</taxon>
        <taxon>Eurotiomycetes</taxon>
        <taxon>Eurotiomycetidae</taxon>
        <taxon>Onygenales</taxon>
        <taxon>Arthrodermataceae</taxon>
        <taxon>Trichophyton</taxon>
    </lineage>
</organism>
<feature type="compositionally biased region" description="Acidic residues" evidence="1">
    <location>
        <begin position="106"/>
        <end position="119"/>
    </location>
</feature>
<dbReference type="Proteomes" id="UP000009172">
    <property type="component" value="Unassembled WGS sequence"/>
</dbReference>
<feature type="region of interest" description="Disordered" evidence="1">
    <location>
        <begin position="98"/>
        <end position="119"/>
    </location>
</feature>
<protein>
    <submittedName>
        <fullName evidence="2">Uncharacterized protein</fullName>
    </submittedName>
</protein>
<dbReference type="EMBL" id="GG698512">
    <property type="protein sequence ID" value="EGD98528.1"/>
    <property type="molecule type" value="Genomic_DNA"/>
</dbReference>
<accession>F2S4R6</accession>
<gene>
    <name evidence="2" type="ORF">TESG_05899</name>
</gene>
<keyword evidence="3" id="KW-1185">Reference proteome</keyword>
<name>F2S4R6_TRIT1</name>
<dbReference type="AlphaFoldDB" id="F2S4R6"/>
<evidence type="ECO:0000256" key="1">
    <source>
        <dbReference type="SAM" id="MobiDB-lite"/>
    </source>
</evidence>